<feature type="transmembrane region" description="Helical" evidence="1">
    <location>
        <begin position="20"/>
        <end position="37"/>
    </location>
</feature>
<dbReference type="RefSeq" id="WP_199404269.1">
    <property type="nucleotide sequence ID" value="NZ_JAOZFC020000001.1"/>
</dbReference>
<accession>A0ABT6D6D7</accession>
<evidence type="ECO:0008006" key="4">
    <source>
        <dbReference type="Google" id="ProtNLM"/>
    </source>
</evidence>
<feature type="transmembrane region" description="Helical" evidence="1">
    <location>
        <begin position="183"/>
        <end position="205"/>
    </location>
</feature>
<keyword evidence="1" id="KW-0812">Transmembrane</keyword>
<gene>
    <name evidence="2" type="ORF">OIT47_007390</name>
</gene>
<comment type="caution">
    <text evidence="2">The sequence shown here is derived from an EMBL/GenBank/DDBJ whole genome shotgun (WGS) entry which is preliminary data.</text>
</comment>
<sequence length="213" mass="22890">MGKQENTLGGLVRHLLKNAWWIIIVALIGAGVMFMANRQSGSSTEWSASRLMYIGHANYNKSQDPESSLKSDLNAIKTYIAVQQDMTIAADAVQRLHKAGFKKVTVAEVRESIVLEQKKGTLIVRVHVLNDDEKEAIAIANNYADAFAANGPKVVPGMPTPRLMRAIQGAANTDGEKLSNKKAAIYGGAAGLGLGVILAMFTGIAGNMRRQQA</sequence>
<reference evidence="2" key="1">
    <citation type="submission" date="2023-03" db="EMBL/GenBank/DDBJ databases">
        <title>Comparative genomics of Weissella fermenti BK2, and weissella type species.</title>
        <authorList>
            <person name="Lee J.K."/>
            <person name="Baek J.H."/>
            <person name="Kim J.M."/>
            <person name="Choi D.G."/>
            <person name="Jeon C.O."/>
        </authorList>
    </citation>
    <scope>NUCLEOTIDE SEQUENCE</scope>
    <source>
        <strain evidence="2">BK2</strain>
    </source>
</reference>
<dbReference type="Proteomes" id="UP001146336">
    <property type="component" value="Unassembled WGS sequence"/>
</dbReference>
<dbReference type="EMBL" id="JAOZFC020000001">
    <property type="protein sequence ID" value="MDF9300090.1"/>
    <property type="molecule type" value="Genomic_DNA"/>
</dbReference>
<protein>
    <recommendedName>
        <fullName evidence="4">Polysaccharide chain length determinant N-terminal domain-containing protein</fullName>
    </recommendedName>
</protein>
<keyword evidence="1" id="KW-0472">Membrane</keyword>
<keyword evidence="3" id="KW-1185">Reference proteome</keyword>
<organism evidence="2 3">
    <name type="scientific">Weissella fermenti</name>
    <dbReference type="NCBI Taxonomy" id="2987699"/>
    <lineage>
        <taxon>Bacteria</taxon>
        <taxon>Bacillati</taxon>
        <taxon>Bacillota</taxon>
        <taxon>Bacilli</taxon>
        <taxon>Lactobacillales</taxon>
        <taxon>Lactobacillaceae</taxon>
        <taxon>Weissella</taxon>
    </lineage>
</organism>
<evidence type="ECO:0000313" key="2">
    <source>
        <dbReference type="EMBL" id="MDF9300090.1"/>
    </source>
</evidence>
<name>A0ABT6D6D7_9LACO</name>
<evidence type="ECO:0000256" key="1">
    <source>
        <dbReference type="SAM" id="Phobius"/>
    </source>
</evidence>
<proteinExistence type="predicted"/>
<keyword evidence="1" id="KW-1133">Transmembrane helix</keyword>
<evidence type="ECO:0000313" key="3">
    <source>
        <dbReference type="Proteomes" id="UP001146336"/>
    </source>
</evidence>